<protein>
    <submittedName>
        <fullName evidence="2">Uncharacterized protein</fullName>
    </submittedName>
</protein>
<accession>A0A699XCF3</accession>
<sequence>MSGANGNATTVPFTPRISSRTTERKQHRVDKGPGLTEKQLSR</sequence>
<proteinExistence type="predicted"/>
<feature type="non-terminal residue" evidence="2">
    <location>
        <position position="42"/>
    </location>
</feature>
<dbReference type="AlphaFoldDB" id="A0A699XCF3"/>
<comment type="caution">
    <text evidence="2">The sequence shown here is derived from an EMBL/GenBank/DDBJ whole genome shotgun (WGS) entry which is preliminary data.</text>
</comment>
<evidence type="ECO:0000313" key="2">
    <source>
        <dbReference type="EMBL" id="GFD55678.1"/>
    </source>
</evidence>
<name>A0A699XCF3_TANCI</name>
<feature type="compositionally biased region" description="Polar residues" evidence="1">
    <location>
        <begin position="1"/>
        <end position="20"/>
    </location>
</feature>
<dbReference type="EMBL" id="BKCJ011820455">
    <property type="protein sequence ID" value="GFD55678.1"/>
    <property type="molecule type" value="Genomic_DNA"/>
</dbReference>
<reference evidence="2" key="1">
    <citation type="journal article" date="2019" name="Sci. Rep.">
        <title>Draft genome of Tanacetum cinerariifolium, the natural source of mosquito coil.</title>
        <authorList>
            <person name="Yamashiro T."/>
            <person name="Shiraishi A."/>
            <person name="Satake H."/>
            <person name="Nakayama K."/>
        </authorList>
    </citation>
    <scope>NUCLEOTIDE SEQUENCE</scope>
</reference>
<gene>
    <name evidence="2" type="ORF">Tci_927647</name>
</gene>
<organism evidence="2">
    <name type="scientific">Tanacetum cinerariifolium</name>
    <name type="common">Dalmatian daisy</name>
    <name type="synonym">Chrysanthemum cinerariifolium</name>
    <dbReference type="NCBI Taxonomy" id="118510"/>
    <lineage>
        <taxon>Eukaryota</taxon>
        <taxon>Viridiplantae</taxon>
        <taxon>Streptophyta</taxon>
        <taxon>Embryophyta</taxon>
        <taxon>Tracheophyta</taxon>
        <taxon>Spermatophyta</taxon>
        <taxon>Magnoliopsida</taxon>
        <taxon>eudicotyledons</taxon>
        <taxon>Gunneridae</taxon>
        <taxon>Pentapetalae</taxon>
        <taxon>asterids</taxon>
        <taxon>campanulids</taxon>
        <taxon>Asterales</taxon>
        <taxon>Asteraceae</taxon>
        <taxon>Asteroideae</taxon>
        <taxon>Anthemideae</taxon>
        <taxon>Anthemidinae</taxon>
        <taxon>Tanacetum</taxon>
    </lineage>
</organism>
<evidence type="ECO:0000256" key="1">
    <source>
        <dbReference type="SAM" id="MobiDB-lite"/>
    </source>
</evidence>
<feature type="region of interest" description="Disordered" evidence="1">
    <location>
        <begin position="1"/>
        <end position="42"/>
    </location>
</feature>